<dbReference type="EMBL" id="CP010979">
    <property type="protein sequence ID" value="AJQ46442.1"/>
    <property type="molecule type" value="Genomic_DNA"/>
</dbReference>
<feature type="signal peptide" evidence="1">
    <location>
        <begin position="1"/>
        <end position="18"/>
    </location>
</feature>
<evidence type="ECO:0000313" key="3">
    <source>
        <dbReference type="Proteomes" id="UP000033260"/>
    </source>
</evidence>
<dbReference type="Proteomes" id="UP000033260">
    <property type="component" value="Chromosome"/>
</dbReference>
<dbReference type="AlphaFoldDB" id="A0AAU8S0P7"/>
<keyword evidence="1" id="KW-0732">Signal</keyword>
<gene>
    <name evidence="2" type="ORF">N805_04070</name>
</gene>
<proteinExistence type="predicted"/>
<dbReference type="RefSeq" id="WP_019471800.1">
    <property type="nucleotide sequence ID" value="NZ_CP010979.1"/>
</dbReference>
<accession>A0AAU8S0P7</accession>
<name>A0AAU8S0P7_PSEPU</name>
<protein>
    <recommendedName>
        <fullName evidence="4">Valyl-tRNA synthetase</fullName>
    </recommendedName>
</protein>
<organism evidence="2 3">
    <name type="scientific">Pseudomonas putida S13.1.2</name>
    <dbReference type="NCBI Taxonomy" id="1384061"/>
    <lineage>
        <taxon>Bacteria</taxon>
        <taxon>Pseudomonadati</taxon>
        <taxon>Pseudomonadota</taxon>
        <taxon>Gammaproteobacteria</taxon>
        <taxon>Pseudomonadales</taxon>
        <taxon>Pseudomonadaceae</taxon>
        <taxon>Pseudomonas</taxon>
    </lineage>
</organism>
<evidence type="ECO:0000313" key="2">
    <source>
        <dbReference type="EMBL" id="AJQ46442.1"/>
    </source>
</evidence>
<feature type="chain" id="PRO_5043571825" description="Valyl-tRNA synthetase" evidence="1">
    <location>
        <begin position="19"/>
        <end position="98"/>
    </location>
</feature>
<evidence type="ECO:0008006" key="4">
    <source>
        <dbReference type="Google" id="ProtNLM"/>
    </source>
</evidence>
<reference evidence="2 3" key="1">
    <citation type="submission" date="2015-02" db="EMBL/GenBank/DDBJ databases">
        <title>Complete Genome Sequencing of Pseudomonas putida S13.1.2.</title>
        <authorList>
            <person name="Chong T.M."/>
            <person name="Chan K.G."/>
            <person name="Dessaux Y."/>
        </authorList>
    </citation>
    <scope>NUCLEOTIDE SEQUENCE [LARGE SCALE GENOMIC DNA]</scope>
    <source>
        <strain evidence="2 3">S13.1.2</strain>
    </source>
</reference>
<evidence type="ECO:0000256" key="1">
    <source>
        <dbReference type="SAM" id="SignalP"/>
    </source>
</evidence>
<sequence length="98" mass="10622">MKKLLILALAVFSLAANADENMNKCKKISAMAGEAMEARQRGDLLEDAMASVGDQSKFSNAVVMKAYGAPIGLSARLKEKAVVEFRNEAFAECYQAFN</sequence>